<dbReference type="KEGG" id="gps:C427_3258"/>
<proteinExistence type="predicted"/>
<name>K7A6T5_9ALTE</name>
<gene>
    <name evidence="1" type="ORF">C427_3258</name>
</gene>
<keyword evidence="2" id="KW-1185">Reference proteome</keyword>
<protein>
    <submittedName>
        <fullName evidence="1">Uncharacterized protein</fullName>
    </submittedName>
</protein>
<sequence length="43" mass="5000">MMEVCRLMAFMSREQSKSIQTKTPSRSLAFCLYSISNDMNLHL</sequence>
<dbReference type="STRING" id="1129794.C427_3258"/>
<organism evidence="1 2">
    <name type="scientific">Paraglaciecola psychrophila 170</name>
    <dbReference type="NCBI Taxonomy" id="1129794"/>
    <lineage>
        <taxon>Bacteria</taxon>
        <taxon>Pseudomonadati</taxon>
        <taxon>Pseudomonadota</taxon>
        <taxon>Gammaproteobacteria</taxon>
        <taxon>Alteromonadales</taxon>
        <taxon>Alteromonadaceae</taxon>
        <taxon>Paraglaciecola</taxon>
    </lineage>
</organism>
<dbReference type="Proteomes" id="UP000011864">
    <property type="component" value="Chromosome"/>
</dbReference>
<reference evidence="1 2" key="1">
    <citation type="journal article" date="2013" name="Genome Announc.">
        <title>Complete Genome Sequence of Glaciecola psychrophila Strain 170T.</title>
        <authorList>
            <person name="Yin J."/>
            <person name="Chen J."/>
            <person name="Liu G."/>
            <person name="Yu Y."/>
            <person name="Song L."/>
            <person name="Wang X."/>
            <person name="Qu X."/>
        </authorList>
    </citation>
    <scope>NUCLEOTIDE SEQUENCE [LARGE SCALE GENOMIC DNA]</scope>
    <source>
        <strain evidence="1 2">170</strain>
    </source>
</reference>
<dbReference type="EMBL" id="CP003837">
    <property type="protein sequence ID" value="AGH45367.1"/>
    <property type="molecule type" value="Genomic_DNA"/>
</dbReference>
<evidence type="ECO:0000313" key="1">
    <source>
        <dbReference type="EMBL" id="AGH45367.1"/>
    </source>
</evidence>
<accession>K7A6T5</accession>
<dbReference type="PATRIC" id="fig|1129794.4.peg.3236"/>
<dbReference type="AlphaFoldDB" id="K7A6T5"/>
<dbReference type="HOGENOM" id="CLU_3237220_0_0_6"/>
<evidence type="ECO:0000313" key="2">
    <source>
        <dbReference type="Proteomes" id="UP000011864"/>
    </source>
</evidence>